<evidence type="ECO:0000256" key="3">
    <source>
        <dbReference type="ARBA" id="ARBA00022771"/>
    </source>
</evidence>
<accession>A0A0D2BU53</accession>
<evidence type="ECO:0000256" key="5">
    <source>
        <dbReference type="ARBA" id="ARBA00023015"/>
    </source>
</evidence>
<evidence type="ECO:0000256" key="2">
    <source>
        <dbReference type="ARBA" id="ARBA00022737"/>
    </source>
</evidence>
<evidence type="ECO:0000259" key="11">
    <source>
        <dbReference type="PROSITE" id="PS50048"/>
    </source>
</evidence>
<dbReference type="EMBL" id="KN847319">
    <property type="protein sequence ID" value="KIW55991.1"/>
    <property type="molecule type" value="Genomic_DNA"/>
</dbReference>
<dbReference type="PROSITE" id="PS00028">
    <property type="entry name" value="ZINC_FINGER_C2H2_1"/>
    <property type="match status" value="1"/>
</dbReference>
<feature type="domain" description="C2H2-type" evidence="12">
    <location>
        <begin position="15"/>
        <end position="45"/>
    </location>
</feature>
<dbReference type="PROSITE" id="PS00463">
    <property type="entry name" value="ZN2_CY6_FUNGAL_1"/>
    <property type="match status" value="1"/>
</dbReference>
<dbReference type="AlphaFoldDB" id="A0A0D2BU53"/>
<dbReference type="Gene3D" id="3.30.160.60">
    <property type="entry name" value="Classic Zinc Finger"/>
    <property type="match status" value="1"/>
</dbReference>
<feature type="domain" description="Zn(2)-C6 fungal-type" evidence="11">
    <location>
        <begin position="57"/>
        <end position="86"/>
    </location>
</feature>
<dbReference type="InterPro" id="IPR007219">
    <property type="entry name" value="XnlR_reg_dom"/>
</dbReference>
<dbReference type="GO" id="GO:0000981">
    <property type="term" value="F:DNA-binding transcription factor activity, RNA polymerase II-specific"/>
    <property type="evidence" value="ECO:0007669"/>
    <property type="project" value="InterPro"/>
</dbReference>
<evidence type="ECO:0000256" key="7">
    <source>
        <dbReference type="ARBA" id="ARBA00023163"/>
    </source>
</evidence>
<dbReference type="STRING" id="348802.A0A0D2BU53"/>
<keyword evidence="7" id="KW-0804">Transcription</keyword>
<dbReference type="GO" id="GO:0003677">
    <property type="term" value="F:DNA binding"/>
    <property type="evidence" value="ECO:0007669"/>
    <property type="project" value="UniProtKB-KW"/>
</dbReference>
<keyword evidence="6" id="KW-0238">DNA-binding</keyword>
<dbReference type="PROSITE" id="PS50157">
    <property type="entry name" value="ZINC_FINGER_C2H2_2"/>
    <property type="match status" value="1"/>
</dbReference>
<evidence type="ECO:0000256" key="9">
    <source>
        <dbReference type="PROSITE-ProRule" id="PRU00042"/>
    </source>
</evidence>
<reference evidence="13 14" key="1">
    <citation type="submission" date="2015-01" db="EMBL/GenBank/DDBJ databases">
        <title>The Genome Sequence of Exophiala xenobiotica CBS118157.</title>
        <authorList>
            <consortium name="The Broad Institute Genomics Platform"/>
            <person name="Cuomo C."/>
            <person name="de Hoog S."/>
            <person name="Gorbushina A."/>
            <person name="Stielow B."/>
            <person name="Teixiera M."/>
            <person name="Abouelleil A."/>
            <person name="Chapman S.B."/>
            <person name="Priest M."/>
            <person name="Young S.K."/>
            <person name="Wortman J."/>
            <person name="Nusbaum C."/>
            <person name="Birren B."/>
        </authorList>
    </citation>
    <scope>NUCLEOTIDE SEQUENCE [LARGE SCALE GENOMIC DNA]</scope>
    <source>
        <strain evidence="13 14">CBS 118157</strain>
    </source>
</reference>
<evidence type="ECO:0000259" key="12">
    <source>
        <dbReference type="PROSITE" id="PS50157"/>
    </source>
</evidence>
<dbReference type="CDD" id="cd12148">
    <property type="entry name" value="fungal_TF_MHR"/>
    <property type="match status" value="1"/>
</dbReference>
<dbReference type="InterPro" id="IPR051439">
    <property type="entry name" value="XlnR/Xlr1"/>
</dbReference>
<name>A0A0D2BU53_9EURO</name>
<dbReference type="SUPFAM" id="SSF57701">
    <property type="entry name" value="Zn2/Cys6 DNA-binding domain"/>
    <property type="match status" value="1"/>
</dbReference>
<dbReference type="SMART" id="SM00066">
    <property type="entry name" value="GAL4"/>
    <property type="match status" value="1"/>
</dbReference>
<dbReference type="Pfam" id="PF00172">
    <property type="entry name" value="Zn_clus"/>
    <property type="match status" value="1"/>
</dbReference>
<dbReference type="Pfam" id="PF00096">
    <property type="entry name" value="zf-C2H2"/>
    <property type="match status" value="1"/>
</dbReference>
<dbReference type="InterPro" id="IPR001138">
    <property type="entry name" value="Zn2Cys6_DnaBD"/>
</dbReference>
<proteinExistence type="predicted"/>
<keyword evidence="8" id="KW-0539">Nucleus</keyword>
<dbReference type="GO" id="GO:0008270">
    <property type="term" value="F:zinc ion binding"/>
    <property type="evidence" value="ECO:0007669"/>
    <property type="project" value="UniProtKB-KW"/>
</dbReference>
<dbReference type="GO" id="GO:0006351">
    <property type="term" value="P:DNA-templated transcription"/>
    <property type="evidence" value="ECO:0007669"/>
    <property type="project" value="InterPro"/>
</dbReference>
<keyword evidence="14" id="KW-1185">Reference proteome</keyword>
<dbReference type="SUPFAM" id="SSF57667">
    <property type="entry name" value="beta-beta-alpha zinc fingers"/>
    <property type="match status" value="1"/>
</dbReference>
<dbReference type="SMART" id="SM00355">
    <property type="entry name" value="ZnF_C2H2"/>
    <property type="match status" value="1"/>
</dbReference>
<dbReference type="InterPro" id="IPR036864">
    <property type="entry name" value="Zn2-C6_fun-type_DNA-bd_sf"/>
</dbReference>
<evidence type="ECO:0000256" key="4">
    <source>
        <dbReference type="ARBA" id="ARBA00022833"/>
    </source>
</evidence>
<organism evidence="13 14">
    <name type="scientific">Exophiala xenobiotica</name>
    <dbReference type="NCBI Taxonomy" id="348802"/>
    <lineage>
        <taxon>Eukaryota</taxon>
        <taxon>Fungi</taxon>
        <taxon>Dikarya</taxon>
        <taxon>Ascomycota</taxon>
        <taxon>Pezizomycotina</taxon>
        <taxon>Eurotiomycetes</taxon>
        <taxon>Chaetothyriomycetidae</taxon>
        <taxon>Chaetothyriales</taxon>
        <taxon>Herpotrichiellaceae</taxon>
        <taxon>Exophiala</taxon>
    </lineage>
</organism>
<evidence type="ECO:0008006" key="15">
    <source>
        <dbReference type="Google" id="ProtNLM"/>
    </source>
</evidence>
<evidence type="ECO:0000313" key="13">
    <source>
        <dbReference type="EMBL" id="KIW55991.1"/>
    </source>
</evidence>
<dbReference type="CDD" id="cd00067">
    <property type="entry name" value="GAL4"/>
    <property type="match status" value="1"/>
</dbReference>
<dbReference type="Proteomes" id="UP000054342">
    <property type="component" value="Unassembled WGS sequence"/>
</dbReference>
<evidence type="ECO:0000256" key="10">
    <source>
        <dbReference type="SAM" id="MobiDB-lite"/>
    </source>
</evidence>
<gene>
    <name evidence="13" type="ORF">PV05_04694</name>
</gene>
<dbReference type="RefSeq" id="XP_013316575.1">
    <property type="nucleotide sequence ID" value="XM_013461121.1"/>
</dbReference>
<feature type="region of interest" description="Disordered" evidence="10">
    <location>
        <begin position="88"/>
        <end position="132"/>
    </location>
</feature>
<dbReference type="PANTHER" id="PTHR47663">
    <property type="entry name" value="XYLANOLYTIC TRANSCRIPTIONAL ACTIVATOR XLNR-RELATED"/>
    <property type="match status" value="1"/>
</dbReference>
<evidence type="ECO:0000256" key="6">
    <source>
        <dbReference type="ARBA" id="ARBA00023125"/>
    </source>
</evidence>
<evidence type="ECO:0000256" key="8">
    <source>
        <dbReference type="ARBA" id="ARBA00023242"/>
    </source>
</evidence>
<dbReference type="Gene3D" id="4.10.240.10">
    <property type="entry name" value="Zn(2)-C6 fungal-type DNA-binding domain"/>
    <property type="match status" value="1"/>
</dbReference>
<keyword evidence="5" id="KW-0805">Transcription regulation</keyword>
<evidence type="ECO:0000256" key="1">
    <source>
        <dbReference type="ARBA" id="ARBA00022723"/>
    </source>
</evidence>
<keyword evidence="4" id="KW-0862">Zinc</keyword>
<dbReference type="FunFam" id="3.30.160.60:FF:000100">
    <property type="entry name" value="Zinc finger 45-like"/>
    <property type="match status" value="1"/>
</dbReference>
<feature type="compositionally biased region" description="Polar residues" evidence="10">
    <location>
        <begin position="94"/>
        <end position="106"/>
    </location>
</feature>
<dbReference type="OrthoDB" id="435881at2759"/>
<dbReference type="InterPro" id="IPR036236">
    <property type="entry name" value="Znf_C2H2_sf"/>
</dbReference>
<keyword evidence="3 9" id="KW-0863">Zinc-finger</keyword>
<dbReference type="Pfam" id="PF04082">
    <property type="entry name" value="Fungal_trans"/>
    <property type="match status" value="1"/>
</dbReference>
<sequence>MASKKAARRRTPASAPCPKCGRFFSRNDSLNRHLKTHTSHIDQRPFHRILSNEKFRACKNCRRLKTRCTGSLPCSRCEQSGVNCHYGQKPDDQQPASATSPSVTPQPSEPRRTLSNTHAQAGPSRRATLDVEEPVVDPVLTAPENISLDAVKSPEGTVDAMPGPSPESTTAMLRLSLDADADARALLFNDDKEFPIIQSTYVSPTMYILDPYSYKLPSLADSREAPTPSSQPLAHCRYAVLQYLSPFMDREFSSNLACDLLDTYFSSAFSSRMHPTCYHIHNFILRKCDVLDPVHPRKTHPALLGSMLFVAALSDKALGLFSGPEERDRVCKYLSLLTYRLLNPSRYEPLLNQEDLGLPPAFPSDIGWTNDDLLRAFDPQQLTDGLPVAWGTDYIIALIHVSSVISGSEKKAASIRWWSVAFNLARDLKLNQEVESFIMPQDHGDAHPNVNCKCSLGQDASEDLIGEVHREERRRTWYMLYLMDRHLALCYNHSLTLLEAECKDLLLPLDDVTWQSGIQPHSHGTRADGPRCMLLPAGTGRLHGPPRTCSGPGLFEFFLPLMTITGHLLDYNRAKSNPVLASAGSTMWISQERRILQELDQYQESLERLTITPAREAASEKGSPWTTSPAALTDDVEANHIINTFSAYATHICFVLKILVGSKWDPVSLFNDDDFFTSSESFKSSMSHTMMAAQCVTQIIEHDPDVTFMPYFFGIQLLHGSLLLLLVAYRLQADSGTAILAACEAVIRATEACFVTLPTDYQRQFRNVMRSAIALAKGRRNNPSDTEKQLTFVLARYRWSRNGAGLAR</sequence>
<protein>
    <recommendedName>
        <fullName evidence="15">Zn(2)-C6 fungal-type domain-containing protein</fullName>
    </recommendedName>
</protein>
<keyword evidence="2" id="KW-0677">Repeat</keyword>
<dbReference type="PROSITE" id="PS50048">
    <property type="entry name" value="ZN2_CY6_FUNGAL_2"/>
    <property type="match status" value="1"/>
</dbReference>
<dbReference type="PANTHER" id="PTHR47663:SF2">
    <property type="entry name" value="ARABINOLYTIC TRANSCRIPTIONAL ACTIVATOR ARAR-RELATED"/>
    <property type="match status" value="1"/>
</dbReference>
<keyword evidence="1" id="KW-0479">Metal-binding</keyword>
<evidence type="ECO:0000313" key="14">
    <source>
        <dbReference type="Proteomes" id="UP000054342"/>
    </source>
</evidence>
<dbReference type="GeneID" id="25326602"/>
<dbReference type="HOGENOM" id="CLU_006123_1_0_1"/>
<dbReference type="InterPro" id="IPR013087">
    <property type="entry name" value="Znf_C2H2_type"/>
</dbReference>